<accession>A0A150M9L0</accession>
<dbReference type="EMBL" id="LQYW01000191">
    <property type="protein sequence ID" value="KYD21270.1"/>
    <property type="molecule type" value="Genomic_DNA"/>
</dbReference>
<sequence length="59" mass="7200">MGSLFLLQWIWLEYVKAIQSNCYRRSEPSIFFQTIVVTIKEYTVCTKKWRTVMHTVRRI</sequence>
<comment type="caution">
    <text evidence="1">The sequence shown here is derived from an EMBL/GenBank/DDBJ whole genome shotgun (WGS) entry which is preliminary data.</text>
</comment>
<organism evidence="1 2">
    <name type="scientific">Parageobacillus toebii</name>
    <dbReference type="NCBI Taxonomy" id="153151"/>
    <lineage>
        <taxon>Bacteria</taxon>
        <taxon>Bacillati</taxon>
        <taxon>Bacillota</taxon>
        <taxon>Bacilli</taxon>
        <taxon>Bacillales</taxon>
        <taxon>Anoxybacillaceae</taxon>
        <taxon>Parageobacillus</taxon>
    </lineage>
</organism>
<evidence type="ECO:0000313" key="1">
    <source>
        <dbReference type="EMBL" id="KYD21270.1"/>
    </source>
</evidence>
<reference evidence="1 2" key="1">
    <citation type="submission" date="2016-01" db="EMBL/GenBank/DDBJ databases">
        <title>Draft Genome Sequences of Seven Thermophilic Sporeformers Isolated from Foods.</title>
        <authorList>
            <person name="Berendsen E.M."/>
            <person name="Wells-Bennik M.H."/>
            <person name="Krawcyk A.O."/>
            <person name="De Jong A."/>
            <person name="Holsappel S."/>
            <person name="Eijlander R.T."/>
            <person name="Kuipers O.P."/>
        </authorList>
    </citation>
    <scope>NUCLEOTIDE SEQUENCE [LARGE SCALE GENOMIC DNA]</scope>
    <source>
        <strain evidence="1 2">B4110</strain>
    </source>
</reference>
<proteinExistence type="predicted"/>
<gene>
    <name evidence="1" type="ORF">B4110_1440</name>
</gene>
<dbReference type="Proteomes" id="UP000075324">
    <property type="component" value="Unassembled WGS sequence"/>
</dbReference>
<evidence type="ECO:0000313" key="2">
    <source>
        <dbReference type="Proteomes" id="UP000075324"/>
    </source>
</evidence>
<name>A0A150M9L0_9BACL</name>
<protein>
    <submittedName>
        <fullName evidence="1">Uncharacterized protein</fullName>
    </submittedName>
</protein>
<dbReference type="AlphaFoldDB" id="A0A150M9L0"/>